<evidence type="ECO:0000313" key="2">
    <source>
        <dbReference type="EMBL" id="GIH32400.1"/>
    </source>
</evidence>
<evidence type="ECO:0000256" key="1">
    <source>
        <dbReference type="SAM" id="MobiDB-lite"/>
    </source>
</evidence>
<comment type="caution">
    <text evidence="2">The sequence shown here is derived from an EMBL/GenBank/DDBJ whole genome shotgun (WGS) entry which is preliminary data.</text>
</comment>
<evidence type="ECO:0000313" key="3">
    <source>
        <dbReference type="Proteomes" id="UP000651728"/>
    </source>
</evidence>
<dbReference type="EMBL" id="BOOB01000017">
    <property type="protein sequence ID" value="GIH32400.1"/>
    <property type="molecule type" value="Genomic_DNA"/>
</dbReference>
<proteinExistence type="predicted"/>
<feature type="region of interest" description="Disordered" evidence="1">
    <location>
        <begin position="89"/>
        <end position="108"/>
    </location>
</feature>
<keyword evidence="3" id="KW-1185">Reference proteome</keyword>
<accession>A0ABQ4FCB3</accession>
<protein>
    <recommendedName>
        <fullName evidence="4">PPM-type phosphatase domain-containing protein</fullName>
    </recommendedName>
</protein>
<organism evidence="2 3">
    <name type="scientific">Microbispora amethystogenes</name>
    <dbReference type="NCBI Taxonomy" id="1427754"/>
    <lineage>
        <taxon>Bacteria</taxon>
        <taxon>Bacillati</taxon>
        <taxon>Actinomycetota</taxon>
        <taxon>Actinomycetes</taxon>
        <taxon>Streptosporangiales</taxon>
        <taxon>Streptosporangiaceae</taxon>
        <taxon>Microbispora</taxon>
    </lineage>
</organism>
<evidence type="ECO:0008006" key="4">
    <source>
        <dbReference type="Google" id="ProtNLM"/>
    </source>
</evidence>
<sequence>MRTDSGSRETRHANDDARKAAAEWMIAARMNRIYTRAEKIYEMPARIGWYSRACGVSIRPTPFATPGSSFITFPDTRMTLLVSDISGHGCGGPGGTAARPTDTVRTGR</sequence>
<reference evidence="2 3" key="1">
    <citation type="submission" date="2021-01" db="EMBL/GenBank/DDBJ databases">
        <title>Whole genome shotgun sequence of Microbispora amethystogenes NBRC 101907.</title>
        <authorList>
            <person name="Komaki H."/>
            <person name="Tamura T."/>
        </authorList>
    </citation>
    <scope>NUCLEOTIDE SEQUENCE [LARGE SCALE GENOMIC DNA]</scope>
    <source>
        <strain evidence="2 3">NBRC 101907</strain>
    </source>
</reference>
<gene>
    <name evidence="2" type="ORF">Mam01_25640</name>
</gene>
<name>A0ABQ4FCB3_9ACTN</name>
<dbReference type="Proteomes" id="UP000651728">
    <property type="component" value="Unassembled WGS sequence"/>
</dbReference>